<evidence type="ECO:0000256" key="5">
    <source>
        <dbReference type="ARBA" id="ARBA00022989"/>
    </source>
</evidence>
<name>Q4SZ05_TETNG</name>
<organism evidence="8">
    <name type="scientific">Tetraodon nigroviridis</name>
    <name type="common">Spotted green pufferfish</name>
    <name type="synonym">Chelonodon nigroviridis</name>
    <dbReference type="NCBI Taxonomy" id="99883"/>
    <lineage>
        <taxon>Eukaryota</taxon>
        <taxon>Metazoa</taxon>
        <taxon>Chordata</taxon>
        <taxon>Craniata</taxon>
        <taxon>Vertebrata</taxon>
        <taxon>Euteleostomi</taxon>
        <taxon>Actinopterygii</taxon>
        <taxon>Neopterygii</taxon>
        <taxon>Teleostei</taxon>
        <taxon>Neoteleostei</taxon>
        <taxon>Acanthomorphata</taxon>
        <taxon>Eupercaria</taxon>
        <taxon>Tetraodontiformes</taxon>
        <taxon>Tetradontoidea</taxon>
        <taxon>Tetraodontidae</taxon>
        <taxon>Tetraodon</taxon>
    </lineage>
</organism>
<protein>
    <submittedName>
        <fullName evidence="8">(spotted green pufferfish) hypothetical protein</fullName>
    </submittedName>
</protein>
<keyword evidence="4 7" id="KW-0812">Transmembrane</keyword>
<comment type="similarity">
    <text evidence="2">Belongs to the RELT family.</text>
</comment>
<comment type="caution">
    <text evidence="8">The sequence shown here is derived from an EMBL/GenBank/DDBJ whole genome shotgun (WGS) entry which is preliminary data.</text>
</comment>
<reference evidence="8" key="1">
    <citation type="journal article" date="2004" name="Nature">
        <title>Genome duplication in the teleost fish Tetraodon nigroviridis reveals the early vertebrate proto-karyotype.</title>
        <authorList>
            <person name="Jaillon O."/>
            <person name="Aury J.-M."/>
            <person name="Brunet F."/>
            <person name="Petit J.-L."/>
            <person name="Stange-Thomann N."/>
            <person name="Mauceli E."/>
            <person name="Bouneau L."/>
            <person name="Fischer C."/>
            <person name="Ozouf-Costaz C."/>
            <person name="Bernot A."/>
            <person name="Nicaud S."/>
            <person name="Jaffe D."/>
            <person name="Fisher S."/>
            <person name="Lutfalla G."/>
            <person name="Dossat C."/>
            <person name="Segurens B."/>
            <person name="Dasilva C."/>
            <person name="Salanoubat M."/>
            <person name="Levy M."/>
            <person name="Boudet N."/>
            <person name="Castellano S."/>
            <person name="Anthouard V."/>
            <person name="Jubin C."/>
            <person name="Castelli V."/>
            <person name="Katinka M."/>
            <person name="Vacherie B."/>
            <person name="Biemont C."/>
            <person name="Skalli Z."/>
            <person name="Cattolico L."/>
            <person name="Poulain J."/>
            <person name="De Berardinis V."/>
            <person name="Cruaud C."/>
            <person name="Duprat S."/>
            <person name="Brottier P."/>
            <person name="Coutanceau J.-P."/>
            <person name="Gouzy J."/>
            <person name="Parra G."/>
            <person name="Lardier G."/>
            <person name="Chapple C."/>
            <person name="McKernan K.J."/>
            <person name="McEwan P."/>
            <person name="Bosak S."/>
            <person name="Kellis M."/>
            <person name="Volff J.-N."/>
            <person name="Guigo R."/>
            <person name="Zody M.C."/>
            <person name="Mesirov J."/>
            <person name="Lindblad-Toh K."/>
            <person name="Birren B."/>
            <person name="Nusbaum C."/>
            <person name="Kahn D."/>
            <person name="Robinson-Rechavi M."/>
            <person name="Laudet V."/>
            <person name="Schachter V."/>
            <person name="Quetier F."/>
            <person name="Saurin W."/>
            <person name="Scarpelli C."/>
            <person name="Wincker P."/>
            <person name="Lander E.S."/>
            <person name="Weissenbach J."/>
            <person name="Roest Crollius H."/>
        </authorList>
    </citation>
    <scope>NUCLEOTIDE SEQUENCE [LARGE SCALE GENOMIC DNA]</scope>
</reference>
<evidence type="ECO:0000313" key="8">
    <source>
        <dbReference type="EMBL" id="CAF94127.1"/>
    </source>
</evidence>
<feature type="non-terminal residue" evidence="8">
    <location>
        <position position="52"/>
    </location>
</feature>
<dbReference type="EMBL" id="CAAE01011874">
    <property type="protein sequence ID" value="CAF94127.1"/>
    <property type="molecule type" value="Genomic_DNA"/>
</dbReference>
<dbReference type="InterPro" id="IPR042313">
    <property type="entry name" value="RELL2"/>
</dbReference>
<feature type="transmembrane region" description="Helical" evidence="7">
    <location>
        <begin position="6"/>
        <end position="26"/>
    </location>
</feature>
<proteinExistence type="inferred from homology"/>
<keyword evidence="5 7" id="KW-1133">Transmembrane helix</keyword>
<dbReference type="InterPro" id="IPR022248">
    <property type="entry name" value="TNF_rcpt_RELT"/>
</dbReference>
<dbReference type="PANTHER" id="PTHR31481">
    <property type="entry name" value="RELT-LIKE PROTEIN 2 RELL2"/>
    <property type="match status" value="1"/>
</dbReference>
<dbReference type="KEGG" id="tng:GSTEN00010078G001"/>
<accession>Q4SZ05</accession>
<evidence type="ECO:0000256" key="6">
    <source>
        <dbReference type="ARBA" id="ARBA00023136"/>
    </source>
</evidence>
<reference evidence="8" key="2">
    <citation type="submission" date="2004-02" db="EMBL/GenBank/DDBJ databases">
        <authorList>
            <consortium name="Genoscope"/>
            <consortium name="Whitehead Institute Centre for Genome Research"/>
        </authorList>
    </citation>
    <scope>NUCLEOTIDE SEQUENCE</scope>
</reference>
<keyword evidence="6 7" id="KW-0472">Membrane</keyword>
<gene>
    <name evidence="8" type="ORF">GSTENG00010078001</name>
</gene>
<evidence type="ECO:0000256" key="7">
    <source>
        <dbReference type="SAM" id="Phobius"/>
    </source>
</evidence>
<keyword evidence="3" id="KW-1003">Cell membrane</keyword>
<feature type="non-terminal residue" evidence="8">
    <location>
        <position position="1"/>
    </location>
</feature>
<evidence type="ECO:0000256" key="4">
    <source>
        <dbReference type="ARBA" id="ARBA00022692"/>
    </source>
</evidence>
<dbReference type="GO" id="GO:0010811">
    <property type="term" value="P:positive regulation of cell-substrate adhesion"/>
    <property type="evidence" value="ECO:0007669"/>
    <property type="project" value="TreeGrafter"/>
</dbReference>
<sequence length="52" mass="6174">PPYIIFVVVSFFFLTGLFGFLICHLLKKKGYRCRTGDLDDEEEEEEEEEKEN</sequence>
<dbReference type="Pfam" id="PF12606">
    <property type="entry name" value="RELT"/>
    <property type="match status" value="1"/>
</dbReference>
<dbReference type="GO" id="GO:0005886">
    <property type="term" value="C:plasma membrane"/>
    <property type="evidence" value="ECO:0007669"/>
    <property type="project" value="UniProtKB-SubCell"/>
</dbReference>
<evidence type="ECO:0000256" key="3">
    <source>
        <dbReference type="ARBA" id="ARBA00022475"/>
    </source>
</evidence>
<evidence type="ECO:0000256" key="1">
    <source>
        <dbReference type="ARBA" id="ARBA00004162"/>
    </source>
</evidence>
<dbReference type="PANTHER" id="PTHR31481:SF0">
    <property type="entry name" value="RELT-LIKE PROTEIN 2"/>
    <property type="match status" value="1"/>
</dbReference>
<dbReference type="AlphaFoldDB" id="Q4SZ05"/>
<dbReference type="GO" id="GO:1900745">
    <property type="term" value="P:positive regulation of p38MAPK cascade"/>
    <property type="evidence" value="ECO:0007669"/>
    <property type="project" value="InterPro"/>
</dbReference>
<comment type="subcellular location">
    <subcellularLocation>
        <location evidence="1">Cell membrane</location>
        <topology evidence="1">Single-pass membrane protein</topology>
    </subcellularLocation>
</comment>
<evidence type="ECO:0000256" key="2">
    <source>
        <dbReference type="ARBA" id="ARBA00008688"/>
    </source>
</evidence>